<accession>A0A0H4PR35</accession>
<evidence type="ECO:0000313" key="2">
    <source>
        <dbReference type="EMBL" id="AKP50742.1"/>
    </source>
</evidence>
<dbReference type="Pfam" id="PF08800">
    <property type="entry name" value="BT4734-like_N"/>
    <property type="match status" value="1"/>
</dbReference>
<dbReference type="EMBL" id="CP012040">
    <property type="protein sequence ID" value="AKP50742.1"/>
    <property type="molecule type" value="Genomic_DNA"/>
</dbReference>
<dbReference type="RefSeq" id="WP_048641161.1">
    <property type="nucleotide sequence ID" value="NZ_CP012040.1"/>
</dbReference>
<proteinExistence type="predicted"/>
<dbReference type="OrthoDB" id="9801888at2"/>
<dbReference type="KEGG" id="camu:CA2015_1294"/>
<evidence type="ECO:0000259" key="1">
    <source>
        <dbReference type="Pfam" id="PF08800"/>
    </source>
</evidence>
<reference evidence="2 3" key="1">
    <citation type="submission" date="2015-07" db="EMBL/GenBank/DDBJ databases">
        <authorList>
            <person name="Kim K.M."/>
        </authorList>
    </citation>
    <scope>NUCLEOTIDE SEQUENCE [LARGE SCALE GENOMIC DNA]</scope>
    <source>
        <strain evidence="2 3">KCTC 12363</strain>
    </source>
</reference>
<dbReference type="Proteomes" id="UP000036520">
    <property type="component" value="Chromosome"/>
</dbReference>
<dbReference type="InterPro" id="IPR014907">
    <property type="entry name" value="BT4734-like_N"/>
</dbReference>
<sequence>MKSILDIEVSCFENYNTPSKPKTVNLLGWLNSTKYKKRVDFIRSQDDKGKMYELKAKLPCITPSGLFTYRSQNKLVKHSGFIQIDLDPETKTKMNLEISNWDDLKPELSKLSQIAYLGLSASGRGFWGLIPIPPEPENHKDYFESLFDIFLNTWGIELDDKPKSIASLRGYSYDLNGYFNHEAKQFTILKKPVTVPEINPESKFVSNRGGKSQRLESWILSRISQAMPGDRHGTRLKYARLAGGLIVGGYLPPSLEESIISNYLAQYGSIDPEAVQKKEIKAIRDGIKDGFKYPVDPPPIKCLFVPFSNIEDYSKKAFKIWQGKDIFYIPKSTVYEVMGIGFYVTEFYLKAESKSPQYQGDAWKEFNYDTGFVSQIPKSKTLNNYSYDKSNEYRRIEEKIESTRYKIRKVIQDIRRENKRESSLKDKIRDCEIPSRAILKNKELLKKYRAINGY</sequence>
<keyword evidence="3" id="KW-1185">Reference proteome</keyword>
<gene>
    <name evidence="2" type="ORF">CA2015_1294</name>
</gene>
<evidence type="ECO:0000313" key="3">
    <source>
        <dbReference type="Proteomes" id="UP000036520"/>
    </source>
</evidence>
<dbReference type="AlphaFoldDB" id="A0A0H4PR35"/>
<protein>
    <recommendedName>
        <fullName evidence="1">BT4734-like N-terminal domain-containing protein</fullName>
    </recommendedName>
</protein>
<name>A0A0H4PR35_9BACT</name>
<organism evidence="2 3">
    <name type="scientific">Cyclobacterium amurskyense</name>
    <dbReference type="NCBI Taxonomy" id="320787"/>
    <lineage>
        <taxon>Bacteria</taxon>
        <taxon>Pseudomonadati</taxon>
        <taxon>Bacteroidota</taxon>
        <taxon>Cytophagia</taxon>
        <taxon>Cytophagales</taxon>
        <taxon>Cyclobacteriaceae</taxon>
        <taxon>Cyclobacterium</taxon>
    </lineage>
</organism>
<feature type="domain" description="BT4734-like N-terminal" evidence="1">
    <location>
        <begin position="54"/>
        <end position="179"/>
    </location>
</feature>
<dbReference type="STRING" id="320787.CA2015_1294"/>